<evidence type="ECO:0000256" key="1">
    <source>
        <dbReference type="SAM" id="SignalP"/>
    </source>
</evidence>
<dbReference type="GO" id="GO:0016810">
    <property type="term" value="F:hydrolase activity, acting on carbon-nitrogen (but not peptide) bonds"/>
    <property type="evidence" value="ECO:0007669"/>
    <property type="project" value="InterPro"/>
</dbReference>
<dbReference type="Proteomes" id="UP001198163">
    <property type="component" value="Unassembled WGS sequence"/>
</dbReference>
<dbReference type="InterPro" id="IPR050248">
    <property type="entry name" value="Polysacc_deacetylase_ArnD"/>
</dbReference>
<dbReference type="GO" id="GO:0005975">
    <property type="term" value="P:carbohydrate metabolic process"/>
    <property type="evidence" value="ECO:0007669"/>
    <property type="project" value="InterPro"/>
</dbReference>
<dbReference type="Gene3D" id="3.20.20.370">
    <property type="entry name" value="Glycoside hydrolase/deacetylase"/>
    <property type="match status" value="1"/>
</dbReference>
<dbReference type="SUPFAM" id="SSF88713">
    <property type="entry name" value="Glycoside hydrolase/deacetylase"/>
    <property type="match status" value="1"/>
</dbReference>
<gene>
    <name evidence="3" type="ORF">K7J14_14565</name>
</gene>
<reference evidence="3" key="1">
    <citation type="submission" date="2021-08" db="EMBL/GenBank/DDBJ databases">
        <title>Comparative analyses of Brucepasteria parasyntrophica and Teretinema zuelzerae.</title>
        <authorList>
            <person name="Song Y."/>
            <person name="Brune A."/>
        </authorList>
    </citation>
    <scope>NUCLEOTIDE SEQUENCE</scope>
    <source>
        <strain evidence="3">DSM 1903</strain>
    </source>
</reference>
<accession>A0AAE3JMP9</accession>
<feature type="signal peptide" evidence="1">
    <location>
        <begin position="1"/>
        <end position="23"/>
    </location>
</feature>
<keyword evidence="4" id="KW-1185">Reference proteome</keyword>
<dbReference type="Pfam" id="PF01522">
    <property type="entry name" value="Polysacc_deac_1"/>
    <property type="match status" value="1"/>
</dbReference>
<comment type="caution">
    <text evidence="3">The sequence shown here is derived from an EMBL/GenBank/DDBJ whole genome shotgun (WGS) entry which is preliminary data.</text>
</comment>
<name>A0AAE3JMP9_9SPIR</name>
<dbReference type="AlphaFoldDB" id="A0AAE3JMP9"/>
<sequence>MNMKLKIGIMAAAAALVALSSCASKPAAKETAVAEPKKLCALTFDDGPDIEKTALVLDKLDAYGVKATFFVVGQLLSEDTADLAKRMAEAGHEFGNHSWGWESLNEKSPADIRASLDKTAAAIQRYTGQTPRFFRPPNLATSEVLFAEAGLPFAGGVLGMDWAGCGTSAEDRAANVLKGMRDGAIVLLHDVQPYPHPTPEALDILIPELLAQGYELVTLSELFARKGVTPDPREEIMWTYVE</sequence>
<proteinExistence type="predicted"/>
<keyword evidence="1" id="KW-0732">Signal</keyword>
<dbReference type="EMBL" id="JAINWA010000003">
    <property type="protein sequence ID" value="MCD1655919.1"/>
    <property type="molecule type" value="Genomic_DNA"/>
</dbReference>
<dbReference type="PROSITE" id="PS51257">
    <property type="entry name" value="PROKAR_LIPOPROTEIN"/>
    <property type="match status" value="1"/>
</dbReference>
<dbReference type="PANTHER" id="PTHR10587:SF125">
    <property type="entry name" value="POLYSACCHARIDE DEACETYLASE YHEN-RELATED"/>
    <property type="match status" value="1"/>
</dbReference>
<dbReference type="PROSITE" id="PS51677">
    <property type="entry name" value="NODB"/>
    <property type="match status" value="1"/>
</dbReference>
<evidence type="ECO:0000313" key="4">
    <source>
        <dbReference type="Proteomes" id="UP001198163"/>
    </source>
</evidence>
<dbReference type="PANTHER" id="PTHR10587">
    <property type="entry name" value="GLYCOSYL TRANSFERASE-RELATED"/>
    <property type="match status" value="1"/>
</dbReference>
<protein>
    <submittedName>
        <fullName evidence="3">Polysaccharide deacetylase family protein</fullName>
    </submittedName>
</protein>
<dbReference type="InterPro" id="IPR011330">
    <property type="entry name" value="Glyco_hydro/deAcase_b/a-brl"/>
</dbReference>
<evidence type="ECO:0000313" key="3">
    <source>
        <dbReference type="EMBL" id="MCD1655919.1"/>
    </source>
</evidence>
<dbReference type="InterPro" id="IPR002509">
    <property type="entry name" value="NODB_dom"/>
</dbReference>
<organism evidence="3 4">
    <name type="scientific">Teretinema zuelzerae</name>
    <dbReference type="NCBI Taxonomy" id="156"/>
    <lineage>
        <taxon>Bacteria</taxon>
        <taxon>Pseudomonadati</taxon>
        <taxon>Spirochaetota</taxon>
        <taxon>Spirochaetia</taxon>
        <taxon>Spirochaetales</taxon>
        <taxon>Treponemataceae</taxon>
        <taxon>Teretinema</taxon>
    </lineage>
</organism>
<feature type="domain" description="NodB homology" evidence="2">
    <location>
        <begin position="38"/>
        <end position="217"/>
    </location>
</feature>
<feature type="chain" id="PRO_5041981695" evidence="1">
    <location>
        <begin position="24"/>
        <end position="242"/>
    </location>
</feature>
<evidence type="ECO:0000259" key="2">
    <source>
        <dbReference type="PROSITE" id="PS51677"/>
    </source>
</evidence>